<gene>
    <name evidence="1" type="ORF">QR685DRAFT_588997</name>
</gene>
<proteinExistence type="predicted"/>
<dbReference type="EMBL" id="JAVLET010000005">
    <property type="protein sequence ID" value="KAL0469508.1"/>
    <property type="molecule type" value="Genomic_DNA"/>
</dbReference>
<name>A0ABR3D9Z9_NEUIN</name>
<keyword evidence="2" id="KW-1185">Reference proteome</keyword>
<reference evidence="1 2" key="1">
    <citation type="submission" date="2023-09" db="EMBL/GenBank/DDBJ databases">
        <title>Multi-omics analysis of a traditional fermented food reveals byproduct-associated fungal strains for waste-to-food upcycling.</title>
        <authorList>
            <consortium name="Lawrence Berkeley National Laboratory"/>
            <person name="Rekdal V.M."/>
            <person name="Villalobos-Escobedo J.M."/>
            <person name="Rodriguez-Valeron N."/>
            <person name="Garcia M.O."/>
            <person name="Vasquez D.P."/>
            <person name="Damayanti I."/>
            <person name="Sorensen P.M."/>
            <person name="Baidoo E.E."/>
            <person name="De Carvalho A.C."/>
            <person name="Riley R."/>
            <person name="Lipzen A."/>
            <person name="He G."/>
            <person name="Yan M."/>
            <person name="Haridas S."/>
            <person name="Daum C."/>
            <person name="Yoshinaga Y."/>
            <person name="Ng V."/>
            <person name="Grigoriev I.V."/>
            <person name="Munk R."/>
            <person name="Nuraida L."/>
            <person name="Wijaya C.H."/>
            <person name="Morales P.-C."/>
            <person name="Keasling J.D."/>
        </authorList>
    </citation>
    <scope>NUCLEOTIDE SEQUENCE [LARGE SCALE GENOMIC DNA]</scope>
    <source>
        <strain evidence="1 2">FGSC 2613</strain>
    </source>
</reference>
<evidence type="ECO:0000313" key="1">
    <source>
        <dbReference type="EMBL" id="KAL0469508.1"/>
    </source>
</evidence>
<protein>
    <submittedName>
        <fullName evidence="1">Uncharacterized protein</fullName>
    </submittedName>
</protein>
<evidence type="ECO:0000313" key="2">
    <source>
        <dbReference type="Proteomes" id="UP001451303"/>
    </source>
</evidence>
<dbReference type="InterPro" id="IPR036397">
    <property type="entry name" value="RNaseH_sf"/>
</dbReference>
<dbReference type="Gene3D" id="3.30.420.10">
    <property type="entry name" value="Ribonuclease H-like superfamily/Ribonuclease H"/>
    <property type="match status" value="1"/>
</dbReference>
<organism evidence="1 2">
    <name type="scientific">Neurospora intermedia</name>
    <dbReference type="NCBI Taxonomy" id="5142"/>
    <lineage>
        <taxon>Eukaryota</taxon>
        <taxon>Fungi</taxon>
        <taxon>Dikarya</taxon>
        <taxon>Ascomycota</taxon>
        <taxon>Pezizomycotina</taxon>
        <taxon>Sordariomycetes</taxon>
        <taxon>Sordariomycetidae</taxon>
        <taxon>Sordariales</taxon>
        <taxon>Sordariaceae</taxon>
        <taxon>Neurospora</taxon>
    </lineage>
</organism>
<sequence>MHHYLLTHKKTGIIMAIKLKDPLHYFNNDIFRKFNISKNIGYRIIRNADTHGGERTFHSTYPETKGRPKKLTEEYIAILVTFIEKNGFDSKTIPYEGLLNAASIKVLYTVLKKTIQKALKSVDFQKYITCEKIPWERDCLNCIIEKENIKEKNKKRIHYWATISYNFKNQLVWYDNKILKPVDFVLEENNNSNYGSKGNRRGKKNIVKQWKEENGLKYYFNCSGYPDFIPINKVWQSPKQYLRKRGKWDDEICWELVEEGWTALTQERINLWINIIPQIL</sequence>
<accession>A0ABR3D9Z9</accession>
<dbReference type="Proteomes" id="UP001451303">
    <property type="component" value="Unassembled WGS sequence"/>
</dbReference>
<comment type="caution">
    <text evidence="1">The sequence shown here is derived from an EMBL/GenBank/DDBJ whole genome shotgun (WGS) entry which is preliminary data.</text>
</comment>